<accession>A0A1Y2H7C7</accession>
<dbReference type="EMBL" id="MCFL01000083">
    <property type="protein sequence ID" value="ORZ30496.1"/>
    <property type="molecule type" value="Genomic_DNA"/>
</dbReference>
<evidence type="ECO:0000313" key="3">
    <source>
        <dbReference type="Proteomes" id="UP000193411"/>
    </source>
</evidence>
<organism evidence="2 3">
    <name type="scientific">Catenaria anguillulae PL171</name>
    <dbReference type="NCBI Taxonomy" id="765915"/>
    <lineage>
        <taxon>Eukaryota</taxon>
        <taxon>Fungi</taxon>
        <taxon>Fungi incertae sedis</taxon>
        <taxon>Blastocladiomycota</taxon>
        <taxon>Blastocladiomycetes</taxon>
        <taxon>Blastocladiales</taxon>
        <taxon>Catenariaceae</taxon>
        <taxon>Catenaria</taxon>
    </lineage>
</organism>
<proteinExistence type="predicted"/>
<protein>
    <submittedName>
        <fullName evidence="2">Uncharacterized protein</fullName>
    </submittedName>
</protein>
<gene>
    <name evidence="2" type="ORF">BCR44DRAFT_44402</name>
</gene>
<keyword evidence="3" id="KW-1185">Reference proteome</keyword>
<evidence type="ECO:0000256" key="1">
    <source>
        <dbReference type="SAM" id="MobiDB-lite"/>
    </source>
</evidence>
<comment type="caution">
    <text evidence="2">The sequence shown here is derived from an EMBL/GenBank/DDBJ whole genome shotgun (WGS) entry which is preliminary data.</text>
</comment>
<name>A0A1Y2H7C7_9FUNG</name>
<dbReference type="Proteomes" id="UP000193411">
    <property type="component" value="Unassembled WGS sequence"/>
</dbReference>
<reference evidence="2 3" key="1">
    <citation type="submission" date="2016-07" db="EMBL/GenBank/DDBJ databases">
        <title>Pervasive Adenine N6-methylation of Active Genes in Fungi.</title>
        <authorList>
            <consortium name="DOE Joint Genome Institute"/>
            <person name="Mondo S.J."/>
            <person name="Dannebaum R.O."/>
            <person name="Kuo R.C."/>
            <person name="Labutti K."/>
            <person name="Haridas S."/>
            <person name="Kuo A."/>
            <person name="Salamov A."/>
            <person name="Ahrendt S.R."/>
            <person name="Lipzen A."/>
            <person name="Sullivan W."/>
            <person name="Andreopoulos W.B."/>
            <person name="Clum A."/>
            <person name="Lindquist E."/>
            <person name="Daum C."/>
            <person name="Ramamoorthy G.K."/>
            <person name="Gryganskyi A."/>
            <person name="Culley D."/>
            <person name="Magnuson J.K."/>
            <person name="James T.Y."/>
            <person name="O'Malley M.A."/>
            <person name="Stajich J.E."/>
            <person name="Spatafora J.W."/>
            <person name="Visel A."/>
            <person name="Grigoriev I.V."/>
        </authorList>
    </citation>
    <scope>NUCLEOTIDE SEQUENCE [LARGE SCALE GENOMIC DNA]</scope>
    <source>
        <strain evidence="2 3">PL171</strain>
    </source>
</reference>
<sequence>MLAPASTSLPRPTNTTTSTINPAALTPSQVLTVTAPIGFQACDHDDRHSAVFAHAFLILNGIIVRDLLANVVFAQYKCIVPCTTMTEEKFRQCLVDARAGLKKVIVTAFSRVMDPALTKVHGVDGAGHFAEALVWVGDSDLAEDAKLFRAVVTMQDSSKTTMSVLFAALIRETIDTRGSKYQLRLALAKILALRGQRIGDYMPRVVACFYALGAHLFAKHLNATTLHDSLADRGSVGQGQRSDAVNVHYTKMLAVLTSTKPAAQASLAVMTSGIRVALRTLDGEAEGVSEETDDDLEDGL</sequence>
<dbReference type="AlphaFoldDB" id="A0A1Y2H7C7"/>
<evidence type="ECO:0000313" key="2">
    <source>
        <dbReference type="EMBL" id="ORZ30496.1"/>
    </source>
</evidence>
<feature type="region of interest" description="Disordered" evidence="1">
    <location>
        <begin position="1"/>
        <end position="21"/>
    </location>
</feature>